<gene>
    <name evidence="2" type="ORF">HYN56_16495</name>
</gene>
<reference evidence="2 3" key="1">
    <citation type="submission" date="2018-05" db="EMBL/GenBank/DDBJ databases">
        <title>Genome sequencing of Flavobacterium sp. HYN0056.</title>
        <authorList>
            <person name="Yi H."/>
            <person name="Baek C."/>
        </authorList>
    </citation>
    <scope>NUCLEOTIDE SEQUENCE [LARGE SCALE GENOMIC DNA]</scope>
    <source>
        <strain evidence="2 3">HYN0056</strain>
    </source>
</reference>
<dbReference type="Proteomes" id="UP000245250">
    <property type="component" value="Chromosome"/>
</dbReference>
<dbReference type="AlphaFoldDB" id="A0A2S1YNU0"/>
<dbReference type="RefSeq" id="WP_109193184.1">
    <property type="nucleotide sequence ID" value="NZ_CP029255.1"/>
</dbReference>
<evidence type="ECO:0000313" key="2">
    <source>
        <dbReference type="EMBL" id="AWK05749.1"/>
    </source>
</evidence>
<sequence>MQRDFITGDSWVYFKIYTGYQTSEKILIDIIRPAADFLITEKIIDKWFFVRYSDPDYHLRVRFECTKKEDYFKVISFLHNPLKEEIDKGTIWNIQLDTYKRELERYAEETILLSEELFFHESLLITDFIKNINQTKDEELRWLLALVLIDNHLEVFSLTMEEKFRFMKKLKDNFHNEFTTSKMLKKQISERYRKEKNKIKHFFDQVNDSESDNSINKTLIKYNDSIKLTINNISDIISVKSSLENELLYMTYIHMSMNRLFKSYNRRHELVCYDFLYNFYSFCVHSGKNVKSEKIYSKP</sequence>
<accession>A0A2S1YNU0</accession>
<protein>
    <recommendedName>
        <fullName evidence="1">Thiopeptide-type bacteriocin biosynthesis domain-containing protein</fullName>
    </recommendedName>
</protein>
<keyword evidence="3" id="KW-1185">Reference proteome</keyword>
<feature type="domain" description="Thiopeptide-type bacteriocin biosynthesis" evidence="1">
    <location>
        <begin position="11"/>
        <end position="280"/>
    </location>
</feature>
<dbReference type="Pfam" id="PF14028">
    <property type="entry name" value="Lant_dehydr_C"/>
    <property type="match status" value="1"/>
</dbReference>
<evidence type="ECO:0000313" key="3">
    <source>
        <dbReference type="Proteomes" id="UP000245250"/>
    </source>
</evidence>
<dbReference type="NCBIfam" id="TIGR03891">
    <property type="entry name" value="thiopep_ocin"/>
    <property type="match status" value="1"/>
</dbReference>
<proteinExistence type="predicted"/>
<dbReference type="KEGG" id="fcr:HYN56_16495"/>
<dbReference type="OrthoDB" id="1273722at2"/>
<evidence type="ECO:0000259" key="1">
    <source>
        <dbReference type="Pfam" id="PF14028"/>
    </source>
</evidence>
<name>A0A2S1YNU0_9FLAO</name>
<dbReference type="EMBL" id="CP029255">
    <property type="protein sequence ID" value="AWK05749.1"/>
    <property type="molecule type" value="Genomic_DNA"/>
</dbReference>
<organism evidence="2 3">
    <name type="scientific">Flavobacterium crocinum</name>
    <dbReference type="NCBI Taxonomy" id="2183896"/>
    <lineage>
        <taxon>Bacteria</taxon>
        <taxon>Pseudomonadati</taxon>
        <taxon>Bacteroidota</taxon>
        <taxon>Flavobacteriia</taxon>
        <taxon>Flavobacteriales</taxon>
        <taxon>Flavobacteriaceae</taxon>
        <taxon>Flavobacterium</taxon>
    </lineage>
</organism>
<dbReference type="InterPro" id="IPR023809">
    <property type="entry name" value="Thiopep_bacteriocin_synth_dom"/>
</dbReference>